<name>A0A9D4EZU8_DREPO</name>
<feature type="region of interest" description="Disordered" evidence="1">
    <location>
        <begin position="737"/>
        <end position="774"/>
    </location>
</feature>
<evidence type="ECO:0000313" key="4">
    <source>
        <dbReference type="Proteomes" id="UP000828390"/>
    </source>
</evidence>
<dbReference type="CDD" id="cd14809">
    <property type="entry name" value="bZIP_AUREO-like"/>
    <property type="match status" value="1"/>
</dbReference>
<organism evidence="3 4">
    <name type="scientific">Dreissena polymorpha</name>
    <name type="common">Zebra mussel</name>
    <name type="synonym">Mytilus polymorpha</name>
    <dbReference type="NCBI Taxonomy" id="45954"/>
    <lineage>
        <taxon>Eukaryota</taxon>
        <taxon>Metazoa</taxon>
        <taxon>Spiralia</taxon>
        <taxon>Lophotrochozoa</taxon>
        <taxon>Mollusca</taxon>
        <taxon>Bivalvia</taxon>
        <taxon>Autobranchia</taxon>
        <taxon>Heteroconchia</taxon>
        <taxon>Euheterodonta</taxon>
        <taxon>Imparidentia</taxon>
        <taxon>Neoheterodontei</taxon>
        <taxon>Myida</taxon>
        <taxon>Dreissenoidea</taxon>
        <taxon>Dreissenidae</taxon>
        <taxon>Dreissena</taxon>
    </lineage>
</organism>
<dbReference type="AlphaFoldDB" id="A0A9D4EZU8"/>
<comment type="caution">
    <text evidence="3">The sequence shown here is derived from an EMBL/GenBank/DDBJ whole genome shotgun (WGS) entry which is preliminary data.</text>
</comment>
<dbReference type="PROSITE" id="PS00036">
    <property type="entry name" value="BZIP_BASIC"/>
    <property type="match status" value="1"/>
</dbReference>
<dbReference type="GO" id="GO:0000981">
    <property type="term" value="F:DNA-binding transcription factor activity, RNA polymerase II-specific"/>
    <property type="evidence" value="ECO:0007669"/>
    <property type="project" value="TreeGrafter"/>
</dbReference>
<gene>
    <name evidence="3" type="ORF">DPMN_167993</name>
</gene>
<dbReference type="Proteomes" id="UP000828390">
    <property type="component" value="Unassembled WGS sequence"/>
</dbReference>
<dbReference type="PANTHER" id="PTHR21552">
    <property type="entry name" value="ADULT RETINA PROTEIN"/>
    <property type="match status" value="1"/>
</dbReference>
<evidence type="ECO:0000259" key="2">
    <source>
        <dbReference type="PROSITE" id="PS00036"/>
    </source>
</evidence>
<feature type="region of interest" description="Disordered" evidence="1">
    <location>
        <begin position="794"/>
        <end position="858"/>
    </location>
</feature>
<feature type="domain" description="BZIP" evidence="2">
    <location>
        <begin position="969"/>
        <end position="983"/>
    </location>
</feature>
<evidence type="ECO:0000313" key="3">
    <source>
        <dbReference type="EMBL" id="KAH3789805.1"/>
    </source>
</evidence>
<dbReference type="InterPro" id="IPR004827">
    <property type="entry name" value="bZIP"/>
</dbReference>
<dbReference type="InterPro" id="IPR039165">
    <property type="entry name" value="CREBRF"/>
</dbReference>
<keyword evidence="4" id="KW-1185">Reference proteome</keyword>
<dbReference type="EMBL" id="JAIWYP010000008">
    <property type="protein sequence ID" value="KAH3789805.1"/>
    <property type="molecule type" value="Genomic_DNA"/>
</dbReference>
<accession>A0A9D4EZU8</accession>
<reference evidence="3" key="1">
    <citation type="journal article" date="2019" name="bioRxiv">
        <title>The Genome of the Zebra Mussel, Dreissena polymorpha: A Resource for Invasive Species Research.</title>
        <authorList>
            <person name="McCartney M.A."/>
            <person name="Auch B."/>
            <person name="Kono T."/>
            <person name="Mallez S."/>
            <person name="Zhang Y."/>
            <person name="Obille A."/>
            <person name="Becker A."/>
            <person name="Abrahante J.E."/>
            <person name="Garbe J."/>
            <person name="Badalamenti J.P."/>
            <person name="Herman A."/>
            <person name="Mangelson H."/>
            <person name="Liachko I."/>
            <person name="Sullivan S."/>
            <person name="Sone E.D."/>
            <person name="Koren S."/>
            <person name="Silverstein K.A.T."/>
            <person name="Beckman K.B."/>
            <person name="Gohl D.M."/>
        </authorList>
    </citation>
    <scope>NUCLEOTIDE SEQUENCE</scope>
    <source>
        <strain evidence="3">Duluth1</strain>
        <tissue evidence="3">Whole animal</tissue>
    </source>
</reference>
<reference evidence="3" key="2">
    <citation type="submission" date="2020-11" db="EMBL/GenBank/DDBJ databases">
        <authorList>
            <person name="McCartney M.A."/>
            <person name="Auch B."/>
            <person name="Kono T."/>
            <person name="Mallez S."/>
            <person name="Becker A."/>
            <person name="Gohl D.M."/>
            <person name="Silverstein K.A.T."/>
            <person name="Koren S."/>
            <person name="Bechman K.B."/>
            <person name="Herman A."/>
            <person name="Abrahante J.E."/>
            <person name="Garbe J."/>
        </authorList>
    </citation>
    <scope>NUCLEOTIDE SEQUENCE</scope>
    <source>
        <strain evidence="3">Duluth1</strain>
        <tissue evidence="3">Whole animal</tissue>
    </source>
</reference>
<feature type="compositionally biased region" description="Polar residues" evidence="1">
    <location>
        <begin position="813"/>
        <end position="822"/>
    </location>
</feature>
<proteinExistence type="predicted"/>
<evidence type="ECO:0000256" key="1">
    <source>
        <dbReference type="SAM" id="MobiDB-lite"/>
    </source>
</evidence>
<dbReference type="GO" id="GO:0000977">
    <property type="term" value="F:RNA polymerase II transcription regulatory region sequence-specific DNA binding"/>
    <property type="evidence" value="ECO:0007669"/>
    <property type="project" value="TreeGrafter"/>
</dbReference>
<feature type="compositionally biased region" description="Acidic residues" evidence="1">
    <location>
        <begin position="824"/>
        <end position="843"/>
    </location>
</feature>
<dbReference type="GO" id="GO:0006986">
    <property type="term" value="P:response to unfolded protein"/>
    <property type="evidence" value="ECO:0007669"/>
    <property type="project" value="InterPro"/>
</dbReference>
<dbReference type="PANTHER" id="PTHR21552:SF2">
    <property type="entry name" value="CREB3 REGULATORY FACTOR"/>
    <property type="match status" value="1"/>
</dbReference>
<sequence>MCSPSLEDIHPSSSPLRIEQPYRRQCGIAPAQHLHSTCTAPAQPLHSTFTAPAQDSVYVDSTCTAPAHHLHSTCTAPAKVSVYVWIAPAQYLHSTCTAPVHPLHCTCTIPVQFSLYVWDITCTAPAQHLHSTCTIPAQVTPAQYLCSTCTVQSVCVGYHLHSTCTAPAQHLHYTCTDQSVCMGKHLYRSVCIFGIHLHSTCTAPATMPAQHLHSTCTVPALHLHYTCTAPALHLHNTCTTPAQHLHITCTTPAQRLHITCTAPALHLHWSVCMYGISPAQHLHSTCTIPALHLHSTCTAPAQHLHSTCTSPAQHLHITCTAPAQGLDTVVPTATLRPITSVPQISSSQLAQLLLLRQLPGLGKQLITRQQETSSRSTSGSQPIPQQLMVIPQQLRQDNIRRQLLLLQTYSRLRQQTALSIHGPGTATHSPSPLTGQELSAPSPGPTGELTHPGHRVVHTQDSLPGYREAVNMERVRHMSDVHPLINTCADLSLSSDLMDASIYASSPNSLYMYDQEKMDMQCTMGINSTCCTTLDTSSLSDDFDLNSQYEMSHDISSFQVDPVTVSNSQVPRYNVSSTSLASAGSWSVIGKTDDLTHEDVYVSTTDERKTPTLAELNFELLDDIDSYINNQGGSVLKVEAEETNQLKSPGLTSPGLSLLLSQPPLNQPQFSQKSVVIKTEPVDSGSSVERTVTFPRSFSSMKPVKMEMIQPSAKPLGTIKELDISDNTMLQQLLNKPLQSRTQRRRTVSETQASEKKGGLNVRKRTFGTMGPEGMDEKWEEIKQFLEMESRMATESFNFTPTPPVKRERTRYDSTSSVMTLTSNDDDDSDTDKDYDDDSDSDFEGGHDLDPSNPGESLIGAKDKQYFWQYNVQSKGPKGTRVHFDMEEDPHVLNDFEDPVFDPSNSSSLTGIGVSVKHGGKARKGDGNDIVPSPKKLCQIGLQLRKINRQINDFVPVSELPSSARSKTRKEKNKLASRACRLKKKAQHEANKVKLHGLEMEHRKLLTVIRAMKQKMIDRLSWNRNEAQANKLSMTSLLDSLIQQHLDVMIAGNTTEYVNKIIHKVEAGDQTGGLHIQATRSYPKELHN</sequence>
<protein>
    <recommendedName>
        <fullName evidence="2">BZIP domain-containing protein</fullName>
    </recommendedName>
</protein>
<feature type="region of interest" description="Disordered" evidence="1">
    <location>
        <begin position="421"/>
        <end position="447"/>
    </location>
</feature>
<feature type="compositionally biased region" description="Polar residues" evidence="1">
    <location>
        <begin position="426"/>
        <end position="439"/>
    </location>
</feature>
<dbReference type="GO" id="GO:0005634">
    <property type="term" value="C:nucleus"/>
    <property type="evidence" value="ECO:0007669"/>
    <property type="project" value="TreeGrafter"/>
</dbReference>